<keyword evidence="2" id="KW-1185">Reference proteome</keyword>
<sequence>MLLCGVLAACASGQTGGPVAAAPAEAAESAWSAQRLPGKRETIYAASNRQGRPCVEAVADRSASLWRRRTSVAVPQLDRIDFSWWVHNLAEGASVAEASRDDAAARVVLAFEGDDERLSLRNRALFDLAEAMTGERPPHSTLMYVWDATAPVGSVIVSSRSDRVRKIVVESGAQRLGQWRDYERDLVGDFRRAFGEEPGPLTGVAYMTDGDNTGSRVRACYGRSRLRGREID</sequence>
<accession>A0A318H250</accession>
<evidence type="ECO:0000313" key="1">
    <source>
        <dbReference type="EMBL" id="PXW97118.1"/>
    </source>
</evidence>
<evidence type="ECO:0008006" key="3">
    <source>
        <dbReference type="Google" id="ProtNLM"/>
    </source>
</evidence>
<dbReference type="Proteomes" id="UP000247811">
    <property type="component" value="Unassembled WGS sequence"/>
</dbReference>
<dbReference type="EMBL" id="QJJS01000005">
    <property type="protein sequence ID" value="PXW97118.1"/>
    <property type="molecule type" value="Genomic_DNA"/>
</dbReference>
<dbReference type="AlphaFoldDB" id="A0A318H250"/>
<evidence type="ECO:0000313" key="2">
    <source>
        <dbReference type="Proteomes" id="UP000247811"/>
    </source>
</evidence>
<proteinExistence type="predicted"/>
<protein>
    <recommendedName>
        <fullName evidence="3">DUF3047 family protein</fullName>
    </recommendedName>
</protein>
<organism evidence="1 2">
    <name type="scientific">Sphaerotilus hippei</name>
    <dbReference type="NCBI Taxonomy" id="744406"/>
    <lineage>
        <taxon>Bacteria</taxon>
        <taxon>Pseudomonadati</taxon>
        <taxon>Pseudomonadota</taxon>
        <taxon>Betaproteobacteria</taxon>
        <taxon>Burkholderiales</taxon>
        <taxon>Sphaerotilaceae</taxon>
        <taxon>Sphaerotilus</taxon>
    </lineage>
</organism>
<gene>
    <name evidence="1" type="ORF">C7444_105218</name>
</gene>
<name>A0A318H250_9BURK</name>
<comment type="caution">
    <text evidence="1">The sequence shown here is derived from an EMBL/GenBank/DDBJ whole genome shotgun (WGS) entry which is preliminary data.</text>
</comment>
<dbReference type="InterPro" id="IPR021409">
    <property type="entry name" value="DUF3047"/>
</dbReference>
<dbReference type="Pfam" id="PF11249">
    <property type="entry name" value="DUF3047"/>
    <property type="match status" value="1"/>
</dbReference>
<reference evidence="1 2" key="1">
    <citation type="submission" date="2018-05" db="EMBL/GenBank/DDBJ databases">
        <title>Genomic Encyclopedia of Type Strains, Phase IV (KMG-IV): sequencing the most valuable type-strain genomes for metagenomic binning, comparative biology and taxonomic classification.</title>
        <authorList>
            <person name="Goeker M."/>
        </authorList>
    </citation>
    <scope>NUCLEOTIDE SEQUENCE [LARGE SCALE GENOMIC DNA]</scope>
    <source>
        <strain evidence="1 2">DSM 566</strain>
    </source>
</reference>